<sequence length="86" mass="9652">MADFLSILALYDAWDAAARVEASSREEAMQCMAYYDRVKVHFMSSEDQRPASSREAFLAFKAWERDHPGVVARLRGSSTNYADLGG</sequence>
<reference evidence="1 2" key="1">
    <citation type="submission" date="2022-04" db="EMBL/GenBank/DDBJ databases">
        <title>Roseobacter sp. WL0113 is a bacterium isolated from neritic sediment.</title>
        <authorList>
            <person name="Wang L."/>
            <person name="He W."/>
            <person name="Zhang D.-F."/>
        </authorList>
    </citation>
    <scope>NUCLEOTIDE SEQUENCE [LARGE SCALE GENOMIC DNA]</scope>
    <source>
        <strain evidence="1 2">WL0113</strain>
    </source>
</reference>
<dbReference type="RefSeq" id="WP_263842770.1">
    <property type="nucleotide sequence ID" value="NZ_JALIEB010000002.1"/>
</dbReference>
<proteinExistence type="predicted"/>
<accession>A0ABT3BA38</accession>
<organism evidence="1 2">
    <name type="scientific">Roseobacter sinensis</name>
    <dbReference type="NCBI Taxonomy" id="2931391"/>
    <lineage>
        <taxon>Bacteria</taxon>
        <taxon>Pseudomonadati</taxon>
        <taxon>Pseudomonadota</taxon>
        <taxon>Alphaproteobacteria</taxon>
        <taxon>Rhodobacterales</taxon>
        <taxon>Roseobacteraceae</taxon>
        <taxon>Roseobacter</taxon>
    </lineage>
</organism>
<comment type="caution">
    <text evidence="1">The sequence shown here is derived from an EMBL/GenBank/DDBJ whole genome shotgun (WGS) entry which is preliminary data.</text>
</comment>
<evidence type="ECO:0000313" key="2">
    <source>
        <dbReference type="Proteomes" id="UP001208690"/>
    </source>
</evidence>
<gene>
    <name evidence="1" type="ORF">MUB52_03300</name>
</gene>
<evidence type="ECO:0000313" key="1">
    <source>
        <dbReference type="EMBL" id="MCV3270441.1"/>
    </source>
</evidence>
<dbReference type="Proteomes" id="UP001208690">
    <property type="component" value="Unassembled WGS sequence"/>
</dbReference>
<dbReference type="EMBL" id="JALIEB010000002">
    <property type="protein sequence ID" value="MCV3270441.1"/>
    <property type="molecule type" value="Genomic_DNA"/>
</dbReference>
<protein>
    <submittedName>
        <fullName evidence="1">Uncharacterized protein</fullName>
    </submittedName>
</protein>
<keyword evidence="2" id="KW-1185">Reference proteome</keyword>
<name>A0ABT3BA38_9RHOB</name>